<evidence type="ECO:0000256" key="1">
    <source>
        <dbReference type="SAM" id="Phobius"/>
    </source>
</evidence>
<keyword evidence="3" id="KW-1185">Reference proteome</keyword>
<proteinExistence type="predicted"/>
<dbReference type="Proteomes" id="UP001597361">
    <property type="component" value="Unassembled WGS sequence"/>
</dbReference>
<gene>
    <name evidence="2" type="ORF">ACFSKL_06435</name>
</gene>
<protein>
    <submittedName>
        <fullName evidence="2">Uncharacterized protein</fullName>
    </submittedName>
</protein>
<keyword evidence="1" id="KW-0472">Membrane</keyword>
<name>A0ABW4VKB3_9BACT</name>
<dbReference type="RefSeq" id="WP_376884540.1">
    <property type="nucleotide sequence ID" value="NZ_JBHUHR010000015.1"/>
</dbReference>
<keyword evidence="1" id="KW-0812">Transmembrane</keyword>
<comment type="caution">
    <text evidence="2">The sequence shown here is derived from an EMBL/GenBank/DDBJ whole genome shotgun (WGS) entry which is preliminary data.</text>
</comment>
<sequence length="250" mass="27820">MNRELVLLRTFSLAMAGGMVLLASVAFKNNGNHHFEEINAERINIVEADGTVKMIITNVDKFPNGDTKINDRPTNADRKKRSGMIFFNEDGIECGGFIYDGALTENGHSAGLSLTFDQYDGDQVMQLLTTDAKQGDRRRVSSSLVFMDRPEHESQQKTMEIMAEVQALRKTDPAAARAKMQEYQEQGLAGGAPRVMLGKSGSQNNGLFLFDDQGMPRAMFYVDQANQAKLDFYDENGEVLFSFPPVEESK</sequence>
<organism evidence="2 3">
    <name type="scientific">Belliella marina</name>
    <dbReference type="NCBI Taxonomy" id="1644146"/>
    <lineage>
        <taxon>Bacteria</taxon>
        <taxon>Pseudomonadati</taxon>
        <taxon>Bacteroidota</taxon>
        <taxon>Cytophagia</taxon>
        <taxon>Cytophagales</taxon>
        <taxon>Cyclobacteriaceae</taxon>
        <taxon>Belliella</taxon>
    </lineage>
</organism>
<accession>A0ABW4VKB3</accession>
<evidence type="ECO:0000313" key="2">
    <source>
        <dbReference type="EMBL" id="MFD2034420.1"/>
    </source>
</evidence>
<feature type="transmembrane region" description="Helical" evidence="1">
    <location>
        <begin position="6"/>
        <end position="27"/>
    </location>
</feature>
<dbReference type="EMBL" id="JBHUHR010000015">
    <property type="protein sequence ID" value="MFD2034420.1"/>
    <property type="molecule type" value="Genomic_DNA"/>
</dbReference>
<evidence type="ECO:0000313" key="3">
    <source>
        <dbReference type="Proteomes" id="UP001597361"/>
    </source>
</evidence>
<reference evidence="3" key="1">
    <citation type="journal article" date="2019" name="Int. J. Syst. Evol. Microbiol.">
        <title>The Global Catalogue of Microorganisms (GCM) 10K type strain sequencing project: providing services to taxonomists for standard genome sequencing and annotation.</title>
        <authorList>
            <consortium name="The Broad Institute Genomics Platform"/>
            <consortium name="The Broad Institute Genome Sequencing Center for Infectious Disease"/>
            <person name="Wu L."/>
            <person name="Ma J."/>
        </authorList>
    </citation>
    <scope>NUCLEOTIDE SEQUENCE [LARGE SCALE GENOMIC DNA]</scope>
    <source>
        <strain evidence="3">CGMCC 1.15180</strain>
    </source>
</reference>
<keyword evidence="1" id="KW-1133">Transmembrane helix</keyword>